<evidence type="ECO:0000256" key="2">
    <source>
        <dbReference type="ARBA" id="ARBA00022617"/>
    </source>
</evidence>
<keyword evidence="5" id="KW-0812">Transmembrane</keyword>
<evidence type="ECO:0000256" key="1">
    <source>
        <dbReference type="ARBA" id="ARBA00004370"/>
    </source>
</evidence>
<keyword evidence="4 5" id="KW-0472">Membrane</keyword>
<accession>A0A538S7G5</accession>
<dbReference type="GO" id="GO:0020037">
    <property type="term" value="F:heme binding"/>
    <property type="evidence" value="ECO:0007669"/>
    <property type="project" value="InterPro"/>
</dbReference>
<dbReference type="Proteomes" id="UP000317716">
    <property type="component" value="Unassembled WGS sequence"/>
</dbReference>
<keyword evidence="2" id="KW-0408">Iron</keyword>
<reference evidence="6 7" key="1">
    <citation type="journal article" date="2019" name="Nat. Microbiol.">
        <title>Mediterranean grassland soil C-N compound turnover is dependent on rainfall and depth, and is mediated by genomically divergent microorganisms.</title>
        <authorList>
            <person name="Diamond S."/>
            <person name="Andeer P.F."/>
            <person name="Li Z."/>
            <person name="Crits-Christoph A."/>
            <person name="Burstein D."/>
            <person name="Anantharaman K."/>
            <person name="Lane K.R."/>
            <person name="Thomas B.C."/>
            <person name="Pan C."/>
            <person name="Northen T.R."/>
            <person name="Banfield J.F."/>
        </authorList>
    </citation>
    <scope>NUCLEOTIDE SEQUENCE [LARGE SCALE GENOMIC DNA]</scope>
    <source>
        <strain evidence="6">WS_2</strain>
    </source>
</reference>
<evidence type="ECO:0000313" key="7">
    <source>
        <dbReference type="Proteomes" id="UP000317716"/>
    </source>
</evidence>
<keyword evidence="2" id="KW-0349">Heme</keyword>
<dbReference type="AlphaFoldDB" id="A0A538S7G5"/>
<comment type="subcellular location">
    <subcellularLocation>
        <location evidence="1">Membrane</location>
    </subcellularLocation>
</comment>
<keyword evidence="3" id="KW-0201">Cytochrome c-type biogenesis</keyword>
<name>A0A538S7G5_UNCEI</name>
<dbReference type="InterPro" id="IPR036127">
    <property type="entry name" value="CcmE-like_sf"/>
</dbReference>
<protein>
    <submittedName>
        <fullName evidence="6">Cytochrome c maturation protein CcmE</fullName>
    </submittedName>
</protein>
<keyword evidence="2" id="KW-0479">Metal-binding</keyword>
<proteinExistence type="predicted"/>
<evidence type="ECO:0000313" key="6">
    <source>
        <dbReference type="EMBL" id="TMQ47290.1"/>
    </source>
</evidence>
<dbReference type="InterPro" id="IPR012340">
    <property type="entry name" value="NA-bd_OB-fold"/>
</dbReference>
<dbReference type="GO" id="GO:0005886">
    <property type="term" value="C:plasma membrane"/>
    <property type="evidence" value="ECO:0007669"/>
    <property type="project" value="InterPro"/>
</dbReference>
<dbReference type="EMBL" id="VBOS01000540">
    <property type="protein sequence ID" value="TMQ47290.1"/>
    <property type="molecule type" value="Genomic_DNA"/>
</dbReference>
<evidence type="ECO:0000256" key="3">
    <source>
        <dbReference type="ARBA" id="ARBA00022748"/>
    </source>
</evidence>
<feature type="transmembrane region" description="Helical" evidence="5">
    <location>
        <begin position="46"/>
        <end position="64"/>
    </location>
</feature>
<dbReference type="GO" id="GO:0017003">
    <property type="term" value="P:protein-heme linkage"/>
    <property type="evidence" value="ECO:0007669"/>
    <property type="project" value="InterPro"/>
</dbReference>
<sequence length="169" mass="18483">MTRGDGRERESRRDGCFAADVGCDVLLPAASRAPHQGAGEAMNMKVLIAAVLLVAAAAIGISSFRQSITPYISFHEARRSPGLVQVNGVLADRNYVLKRDEQFLEFKLKDSHDEIMPVVYRGVIPGNFDQATSVVAIGRYRTDHFEAEQLLVKCPSKYQAAAEKGKMAS</sequence>
<dbReference type="Pfam" id="PF03100">
    <property type="entry name" value="CcmE"/>
    <property type="match status" value="1"/>
</dbReference>
<gene>
    <name evidence="6" type="ORF">E6K72_14165</name>
</gene>
<organism evidence="6 7">
    <name type="scientific">Eiseniibacteriota bacterium</name>
    <dbReference type="NCBI Taxonomy" id="2212470"/>
    <lineage>
        <taxon>Bacteria</taxon>
        <taxon>Candidatus Eiseniibacteriota</taxon>
    </lineage>
</organism>
<dbReference type="GO" id="GO:0017004">
    <property type="term" value="P:cytochrome complex assembly"/>
    <property type="evidence" value="ECO:0007669"/>
    <property type="project" value="UniProtKB-KW"/>
</dbReference>
<dbReference type="SUPFAM" id="SSF82093">
    <property type="entry name" value="Heme chaperone CcmE"/>
    <property type="match status" value="1"/>
</dbReference>
<dbReference type="Gene3D" id="2.40.50.140">
    <property type="entry name" value="Nucleic acid-binding proteins"/>
    <property type="match status" value="1"/>
</dbReference>
<dbReference type="InterPro" id="IPR004329">
    <property type="entry name" value="CcmE"/>
</dbReference>
<keyword evidence="5" id="KW-1133">Transmembrane helix</keyword>
<evidence type="ECO:0000256" key="5">
    <source>
        <dbReference type="SAM" id="Phobius"/>
    </source>
</evidence>
<evidence type="ECO:0000256" key="4">
    <source>
        <dbReference type="ARBA" id="ARBA00023136"/>
    </source>
</evidence>
<comment type="caution">
    <text evidence="6">The sequence shown here is derived from an EMBL/GenBank/DDBJ whole genome shotgun (WGS) entry which is preliminary data.</text>
</comment>